<dbReference type="GO" id="GO:0070182">
    <property type="term" value="F:DNA polymerase binding"/>
    <property type="evidence" value="ECO:0007669"/>
    <property type="project" value="TreeGrafter"/>
</dbReference>
<dbReference type="GO" id="GO:0006281">
    <property type="term" value="P:DNA repair"/>
    <property type="evidence" value="ECO:0007669"/>
    <property type="project" value="UniProtKB-KW"/>
</dbReference>
<keyword evidence="7" id="KW-0067">ATP-binding</keyword>
<dbReference type="Gene3D" id="3.40.50.300">
    <property type="entry name" value="P-loop containing nucleotide triphosphate hydrolases"/>
    <property type="match status" value="2"/>
</dbReference>
<keyword evidence="3" id="KW-0547">Nucleotide-binding</keyword>
<dbReference type="InterPro" id="IPR010614">
    <property type="entry name" value="RAD3-like_helicase_DEAD"/>
</dbReference>
<evidence type="ECO:0000256" key="8">
    <source>
        <dbReference type="ARBA" id="ARBA00023004"/>
    </source>
</evidence>
<evidence type="ECO:0000256" key="3">
    <source>
        <dbReference type="ARBA" id="ARBA00022741"/>
    </source>
</evidence>
<dbReference type="InterPro" id="IPR049909">
    <property type="entry name" value="Rtel1_HHD"/>
</dbReference>
<comment type="caution">
    <text evidence="15">The sequence shown here is derived from an EMBL/GenBank/DDBJ whole genome shotgun (WGS) entry which is preliminary data.</text>
</comment>
<dbReference type="GO" id="GO:0016818">
    <property type="term" value="F:hydrolase activity, acting on acid anhydrides, in phosphorus-containing anhydrides"/>
    <property type="evidence" value="ECO:0007669"/>
    <property type="project" value="InterPro"/>
</dbReference>
<dbReference type="PROSITE" id="PS51193">
    <property type="entry name" value="HELICASE_ATP_BIND_2"/>
    <property type="match status" value="1"/>
</dbReference>
<dbReference type="SUPFAM" id="SSF52540">
    <property type="entry name" value="P-loop containing nucleoside triphosphate hydrolases"/>
    <property type="match status" value="2"/>
</dbReference>
<proteinExistence type="predicted"/>
<dbReference type="GO" id="GO:0005634">
    <property type="term" value="C:nucleus"/>
    <property type="evidence" value="ECO:0007669"/>
    <property type="project" value="TreeGrafter"/>
</dbReference>
<name>A0A6A4M378_9ERIC</name>
<dbReference type="SMART" id="SM00488">
    <property type="entry name" value="DEXDc2"/>
    <property type="match status" value="1"/>
</dbReference>
<dbReference type="GO" id="GO:0010569">
    <property type="term" value="P:regulation of double-strand break repair via homologous recombination"/>
    <property type="evidence" value="ECO:0007669"/>
    <property type="project" value="TreeGrafter"/>
</dbReference>
<protein>
    <recommendedName>
        <fullName evidence="14">Helicase ATP-binding domain-containing protein</fullName>
    </recommendedName>
</protein>
<keyword evidence="16" id="KW-1185">Reference proteome</keyword>
<reference evidence="15 16" key="1">
    <citation type="journal article" date="2019" name="Genome Biol. Evol.">
        <title>The Rhododendron genome and chromosomal organization provide insight into shared whole-genome duplications across the heath family (Ericaceae).</title>
        <authorList>
            <person name="Soza V.L."/>
            <person name="Lindsley D."/>
            <person name="Waalkes A."/>
            <person name="Ramage E."/>
            <person name="Patwardhan R.P."/>
            <person name="Burton J.N."/>
            <person name="Adey A."/>
            <person name="Kumar A."/>
            <person name="Qiu R."/>
            <person name="Shendure J."/>
            <person name="Hall B."/>
        </authorList>
    </citation>
    <scope>NUCLEOTIDE SEQUENCE [LARGE SCALE GENOMIC DNA]</scope>
    <source>
        <strain evidence="15">RSF 1966-606</strain>
    </source>
</reference>
<keyword evidence="11" id="KW-0234">DNA repair</keyword>
<dbReference type="CDD" id="cd13932">
    <property type="entry name" value="HN_RTEL1"/>
    <property type="match status" value="1"/>
</dbReference>
<keyword evidence="9" id="KW-0411">Iron-sulfur</keyword>
<dbReference type="AlphaFoldDB" id="A0A6A4M378"/>
<evidence type="ECO:0000256" key="6">
    <source>
        <dbReference type="ARBA" id="ARBA00022806"/>
    </source>
</evidence>
<feature type="region of interest" description="Disordered" evidence="13">
    <location>
        <begin position="130"/>
        <end position="150"/>
    </location>
</feature>
<keyword evidence="5" id="KW-0378">Hydrolase</keyword>
<dbReference type="InterPro" id="IPR006555">
    <property type="entry name" value="ATP-dep_Helicase_C"/>
</dbReference>
<dbReference type="EMBL" id="QEFC01000012">
    <property type="protein sequence ID" value="KAE9467756.1"/>
    <property type="molecule type" value="Genomic_DNA"/>
</dbReference>
<keyword evidence="12" id="KW-0413">Isomerase</keyword>
<dbReference type="CDD" id="cd17970">
    <property type="entry name" value="DEAHc_FancJ"/>
    <property type="match status" value="1"/>
</dbReference>
<dbReference type="SMART" id="SM00491">
    <property type="entry name" value="HELICc2"/>
    <property type="match status" value="1"/>
</dbReference>
<dbReference type="GO" id="GO:0003677">
    <property type="term" value="F:DNA binding"/>
    <property type="evidence" value="ECO:0007669"/>
    <property type="project" value="UniProtKB-KW"/>
</dbReference>
<dbReference type="PANTHER" id="PTHR11472:SF34">
    <property type="entry name" value="REGULATOR OF TELOMERE ELONGATION HELICASE 1"/>
    <property type="match status" value="1"/>
</dbReference>
<evidence type="ECO:0000256" key="10">
    <source>
        <dbReference type="ARBA" id="ARBA00023125"/>
    </source>
</evidence>
<dbReference type="InterPro" id="IPR057498">
    <property type="entry name" value="Rtel1_ARCH"/>
</dbReference>
<dbReference type="Pfam" id="PF13307">
    <property type="entry name" value="Helicase_C_2"/>
    <property type="match status" value="1"/>
</dbReference>
<sequence>MTARTRPSAKVAGVLCPSVRACRRLTVLDSSSGFCQEQTTKCLSLRRIISLKPPNSEREEMPIYKIRGVDVDFPYEAYDCQLVYMEKVIQALQEKSNALLESPTGTGKTLCLLCATLAWRKSLGGFSTCRSERSGSHMGSKLSDGPLSQSEPSNLPTIIYASRTHSQLRQVIQELKRTNYRPKMVVLGSREQLCIHEEVSLLRGRTQTNACHSLCKRRTKRYCSHFPRVAEFMKENPNLGDEPIDIEELVNIGKSCGPCPYYVSRELHKVADIMFAPYNYLIERGNRKSLSVRWNGSILIFDEAHNLESLCADAASFDLSSWILTACISEAKNCIDLAIARRDNSNDKSCNPDDFAILRALLLKLEKRIAEVPIESKDLGFTKPGPYIYELLADLNITYKTATMLIGTIEEAALLLEEGANVADNEGPRKMKGIVCRLESMGDFLKLIFRDGGTSHAGYYRFHIQEVEASDTAAFKGKASRTLSWWCFNPGLAMDSFSELGVGSIILTSGTLSPLDSFAHEFKLEFPIRLENPHVISANQIWVGVVPSGPSGYAFNSSYRSRDLVEYKLELGNAIGNDKHYLVLLFDPAVNFARIVPDGLLVFFPSYYLMDQCIGCWKNMVSNLSYILNILLILSLHSVFTSDISCSFVFRQDFMTKLKDSSTSGAVFFAFVEARCGFILKFKEHLVSEGLDFADQAGRAVVVTGMPFAPRTDPKVRLKREYLDQHTQSNQIGSKVLTGEEWYSQQASRAVNQAVGRVIRHRHDYGAIIFCDERFAYPSRQSQISLWIQPHIKGYSKFGEVVFTLTRFFRDGVTRGPTKLELTRSEDHGNANRLKTAQSLDKLRLEKFIAPLTTSVDSNRSVKLPSSMSEVGDNSSLWEGILPANRSTLSSYKKDQSLTVKSSIGLFCNEKILLIPKRKNIHHINHEKDFTTNTSVEEETKGKLIARCSLKKPKIENLTQLIEDPQESSSIGRGKQQNNSSSIIDLVKHEKVEVSDYRSFQSAQISSAALLREELIAQRSQKDKVVMPSPAPCGDEERKGSAFLIQVKEKLTDSEYEQFVACMKALKSKTMKIGQALESIVRIFSSPDRLPLLQRFKDYIPAKYHSLYEQCLKRNDDAIELCNFCGNVVEESYVVIAVDLRVEKNEDTYYGKPQVGSPSVQISKLKNWKFLLQSSEATHGEGDFAAPELAKKKTIDSHSRR</sequence>
<dbReference type="GO" id="GO:0051539">
    <property type="term" value="F:4 iron, 4 sulfur cluster binding"/>
    <property type="evidence" value="ECO:0007669"/>
    <property type="project" value="UniProtKB-KW"/>
</dbReference>
<dbReference type="Gene3D" id="1.20.1160.20">
    <property type="match status" value="1"/>
</dbReference>
<dbReference type="PANTHER" id="PTHR11472">
    <property type="entry name" value="DNA REPAIR DEAD HELICASE RAD3/XP-D SUBFAMILY MEMBER"/>
    <property type="match status" value="1"/>
</dbReference>
<dbReference type="GO" id="GO:0045910">
    <property type="term" value="P:negative regulation of DNA recombination"/>
    <property type="evidence" value="ECO:0007669"/>
    <property type="project" value="TreeGrafter"/>
</dbReference>
<evidence type="ECO:0000256" key="12">
    <source>
        <dbReference type="ARBA" id="ARBA00023235"/>
    </source>
</evidence>
<dbReference type="InterPro" id="IPR027417">
    <property type="entry name" value="P-loop_NTPase"/>
</dbReference>
<dbReference type="Proteomes" id="UP000428333">
    <property type="component" value="Linkage Group LG01"/>
</dbReference>
<dbReference type="GO" id="GO:0003678">
    <property type="term" value="F:DNA helicase activity"/>
    <property type="evidence" value="ECO:0007669"/>
    <property type="project" value="InterPro"/>
</dbReference>
<evidence type="ECO:0000256" key="4">
    <source>
        <dbReference type="ARBA" id="ARBA00022763"/>
    </source>
</evidence>
<evidence type="ECO:0000256" key="9">
    <source>
        <dbReference type="ARBA" id="ARBA00023014"/>
    </source>
</evidence>
<dbReference type="GO" id="GO:0005524">
    <property type="term" value="F:ATP binding"/>
    <property type="evidence" value="ECO:0007669"/>
    <property type="project" value="UniProtKB-KW"/>
</dbReference>
<dbReference type="GO" id="GO:0090657">
    <property type="term" value="P:telomeric loop disassembly"/>
    <property type="evidence" value="ECO:0007669"/>
    <property type="project" value="TreeGrafter"/>
</dbReference>
<evidence type="ECO:0000256" key="1">
    <source>
        <dbReference type="ARBA" id="ARBA00022485"/>
    </source>
</evidence>
<dbReference type="InterPro" id="IPR045028">
    <property type="entry name" value="DinG/Rad3-like"/>
</dbReference>
<keyword evidence="8" id="KW-0408">Iron</keyword>
<keyword evidence="1" id="KW-0004">4Fe-4S</keyword>
<dbReference type="Pfam" id="PF06733">
    <property type="entry name" value="DEAD_2"/>
    <property type="match status" value="1"/>
</dbReference>
<evidence type="ECO:0000313" key="15">
    <source>
        <dbReference type="EMBL" id="KAE9467756.1"/>
    </source>
</evidence>
<evidence type="ECO:0000259" key="14">
    <source>
        <dbReference type="PROSITE" id="PS51193"/>
    </source>
</evidence>
<gene>
    <name evidence="15" type="ORF">C3L33_00275</name>
</gene>
<evidence type="ECO:0000256" key="5">
    <source>
        <dbReference type="ARBA" id="ARBA00022801"/>
    </source>
</evidence>
<accession>A0A6A4M378</accession>
<keyword evidence="4" id="KW-0227">DNA damage</keyword>
<dbReference type="GO" id="GO:0046872">
    <property type="term" value="F:metal ion binding"/>
    <property type="evidence" value="ECO:0007669"/>
    <property type="project" value="UniProtKB-KW"/>
</dbReference>
<evidence type="ECO:0000256" key="13">
    <source>
        <dbReference type="SAM" id="MobiDB-lite"/>
    </source>
</evidence>
<dbReference type="OrthoDB" id="19182at2759"/>
<feature type="non-terminal residue" evidence="15">
    <location>
        <position position="1"/>
    </location>
</feature>
<evidence type="ECO:0000313" key="16">
    <source>
        <dbReference type="Proteomes" id="UP000428333"/>
    </source>
</evidence>
<evidence type="ECO:0000256" key="7">
    <source>
        <dbReference type="ARBA" id="ARBA00022840"/>
    </source>
</evidence>
<dbReference type="InterPro" id="IPR006554">
    <property type="entry name" value="Helicase-like_DEXD_c2"/>
</dbReference>
<keyword evidence="6" id="KW-0347">Helicase</keyword>
<dbReference type="GO" id="GO:1904430">
    <property type="term" value="P:negative regulation of t-circle formation"/>
    <property type="evidence" value="ECO:0007669"/>
    <property type="project" value="TreeGrafter"/>
</dbReference>
<keyword evidence="2" id="KW-0479">Metal-binding</keyword>
<dbReference type="Pfam" id="PF23116">
    <property type="entry name" value="HHD_RTEL1"/>
    <property type="match status" value="1"/>
</dbReference>
<dbReference type="CDD" id="cd18788">
    <property type="entry name" value="SF2_C_XPD"/>
    <property type="match status" value="1"/>
</dbReference>
<feature type="domain" description="Helicase ATP-binding" evidence="14">
    <location>
        <begin position="67"/>
        <end position="361"/>
    </location>
</feature>
<evidence type="ECO:0000256" key="2">
    <source>
        <dbReference type="ARBA" id="ARBA00022723"/>
    </source>
</evidence>
<organism evidence="15 16">
    <name type="scientific">Rhododendron williamsianum</name>
    <dbReference type="NCBI Taxonomy" id="262921"/>
    <lineage>
        <taxon>Eukaryota</taxon>
        <taxon>Viridiplantae</taxon>
        <taxon>Streptophyta</taxon>
        <taxon>Embryophyta</taxon>
        <taxon>Tracheophyta</taxon>
        <taxon>Spermatophyta</taxon>
        <taxon>Magnoliopsida</taxon>
        <taxon>eudicotyledons</taxon>
        <taxon>Gunneridae</taxon>
        <taxon>Pentapetalae</taxon>
        <taxon>asterids</taxon>
        <taxon>Ericales</taxon>
        <taxon>Ericaceae</taxon>
        <taxon>Ericoideae</taxon>
        <taxon>Rhodoreae</taxon>
        <taxon>Rhododendron</taxon>
    </lineage>
</organism>
<evidence type="ECO:0000256" key="11">
    <source>
        <dbReference type="ARBA" id="ARBA00023204"/>
    </source>
</evidence>
<dbReference type="InterPro" id="IPR014013">
    <property type="entry name" value="Helic_SF1/SF2_ATP-bd_DinG/Rad3"/>
</dbReference>
<dbReference type="Pfam" id="PF23109">
    <property type="entry name" value="ARCH_RTEL1"/>
    <property type="match status" value="1"/>
</dbReference>
<keyword evidence="10" id="KW-0238">DNA-binding</keyword>